<proteinExistence type="predicted"/>
<dbReference type="InterPro" id="IPR000157">
    <property type="entry name" value="TIR_dom"/>
</dbReference>
<dbReference type="Proteomes" id="UP000564378">
    <property type="component" value="Unassembled WGS sequence"/>
</dbReference>
<feature type="region of interest" description="Disordered" evidence="1">
    <location>
        <begin position="169"/>
        <end position="193"/>
    </location>
</feature>
<evidence type="ECO:0000256" key="1">
    <source>
        <dbReference type="SAM" id="MobiDB-lite"/>
    </source>
</evidence>
<feature type="domain" description="TIR" evidence="3">
    <location>
        <begin position="1"/>
        <end position="131"/>
    </location>
</feature>
<keyword evidence="2" id="KW-0472">Membrane</keyword>
<keyword evidence="5" id="KW-1185">Reference proteome</keyword>
<evidence type="ECO:0000313" key="4">
    <source>
        <dbReference type="EMBL" id="MBC2776449.1"/>
    </source>
</evidence>
<protein>
    <submittedName>
        <fullName evidence="4">Toll/interleukin-1 receptor domain-containing protein</fullName>
    </submittedName>
</protein>
<dbReference type="AlphaFoldDB" id="A0A842HW02"/>
<keyword evidence="4" id="KW-0675">Receptor</keyword>
<accession>A0A842HW02</accession>
<dbReference type="GO" id="GO:0007165">
    <property type="term" value="P:signal transduction"/>
    <property type="evidence" value="ECO:0007669"/>
    <property type="project" value="InterPro"/>
</dbReference>
<keyword evidence="2" id="KW-1133">Transmembrane helix</keyword>
<evidence type="ECO:0000259" key="3">
    <source>
        <dbReference type="PROSITE" id="PS50104"/>
    </source>
</evidence>
<sequence length="290" mass="32215">MGKIFLSYASDDRKLAKDIQARLRQHGHDVFFDEDKLKPSDGYDRIIRRRIAKSDLMVFLCSEHSLKEGRYTLTELELAERQWPDPSGRVLPILVGTMTFDDLPSYLKGLSAYRYKGDPVSEITHLAEEMVGTRRRARRMRYGGAIAGAAALAIGIALVAAQIGGGESADSGAQADEVAQGDAPRPDPDIPRVNITDQEVDNFHDYETVLERPLGISVCPKSRFNVFNSSSRRIMLRVAVAYSDVYQDLGPLEPDGFQEVETDTGLGIYLVDARTDNVLHFVDFEGANCD</sequence>
<dbReference type="Gene3D" id="3.40.50.10140">
    <property type="entry name" value="Toll/interleukin-1 receptor homology (TIR) domain"/>
    <property type="match status" value="1"/>
</dbReference>
<dbReference type="InterPro" id="IPR035897">
    <property type="entry name" value="Toll_tir_struct_dom_sf"/>
</dbReference>
<comment type="caution">
    <text evidence="4">The sequence shown here is derived from an EMBL/GenBank/DDBJ whole genome shotgun (WGS) entry which is preliminary data.</text>
</comment>
<evidence type="ECO:0000256" key="2">
    <source>
        <dbReference type="SAM" id="Phobius"/>
    </source>
</evidence>
<keyword evidence="2" id="KW-0812">Transmembrane</keyword>
<dbReference type="PROSITE" id="PS50104">
    <property type="entry name" value="TIR"/>
    <property type="match status" value="1"/>
</dbReference>
<dbReference type="RefSeq" id="WP_185799732.1">
    <property type="nucleotide sequence ID" value="NZ_JACJVJ010000001.1"/>
</dbReference>
<feature type="transmembrane region" description="Helical" evidence="2">
    <location>
        <begin position="142"/>
        <end position="161"/>
    </location>
</feature>
<reference evidence="4 5" key="1">
    <citation type="submission" date="2020-08" db="EMBL/GenBank/DDBJ databases">
        <title>Draft genome sequence of Parasphingopyxis sp. GrpM-11.</title>
        <authorList>
            <person name="Oh J."/>
            <person name="Roh D.-H."/>
        </authorList>
    </citation>
    <scope>NUCLEOTIDE SEQUENCE [LARGE SCALE GENOMIC DNA]</scope>
    <source>
        <strain evidence="4 5">GrpM-11</strain>
    </source>
</reference>
<gene>
    <name evidence="4" type="ORF">H6P80_02325</name>
</gene>
<dbReference type="EMBL" id="JACJVJ010000001">
    <property type="protein sequence ID" value="MBC2776449.1"/>
    <property type="molecule type" value="Genomic_DNA"/>
</dbReference>
<dbReference type="Pfam" id="PF13676">
    <property type="entry name" value="TIR_2"/>
    <property type="match status" value="1"/>
</dbReference>
<evidence type="ECO:0000313" key="5">
    <source>
        <dbReference type="Proteomes" id="UP000564378"/>
    </source>
</evidence>
<name>A0A842HW02_9SPHN</name>
<dbReference type="SUPFAM" id="SSF52200">
    <property type="entry name" value="Toll/Interleukin receptor TIR domain"/>
    <property type="match status" value="1"/>
</dbReference>
<organism evidence="4 5">
    <name type="scientific">Parasphingopyxis marina</name>
    <dbReference type="NCBI Taxonomy" id="2761622"/>
    <lineage>
        <taxon>Bacteria</taxon>
        <taxon>Pseudomonadati</taxon>
        <taxon>Pseudomonadota</taxon>
        <taxon>Alphaproteobacteria</taxon>
        <taxon>Sphingomonadales</taxon>
        <taxon>Sphingomonadaceae</taxon>
        <taxon>Parasphingopyxis</taxon>
    </lineage>
</organism>